<evidence type="ECO:0000256" key="2">
    <source>
        <dbReference type="ARBA" id="ARBA00023125"/>
    </source>
</evidence>
<dbReference type="Proteomes" id="UP000651977">
    <property type="component" value="Unassembled WGS sequence"/>
</dbReference>
<dbReference type="SUPFAM" id="SSF75516">
    <property type="entry name" value="Pheromone-binding domain of LuxR-like quorum-sensing transcription factors"/>
    <property type="match status" value="1"/>
</dbReference>
<dbReference type="EMBL" id="BMDY01000013">
    <property type="protein sequence ID" value="GGB08929.1"/>
    <property type="molecule type" value="Genomic_DNA"/>
</dbReference>
<dbReference type="InterPro" id="IPR000792">
    <property type="entry name" value="Tscrpt_reg_LuxR_C"/>
</dbReference>
<dbReference type="PANTHER" id="PTHR44688">
    <property type="entry name" value="DNA-BINDING TRANSCRIPTIONAL ACTIVATOR DEVR_DOSR"/>
    <property type="match status" value="1"/>
</dbReference>
<dbReference type="PRINTS" id="PR00038">
    <property type="entry name" value="HTHLUXR"/>
</dbReference>
<evidence type="ECO:0000256" key="1">
    <source>
        <dbReference type="ARBA" id="ARBA00023015"/>
    </source>
</evidence>
<evidence type="ECO:0000259" key="4">
    <source>
        <dbReference type="PROSITE" id="PS50043"/>
    </source>
</evidence>
<dbReference type="InterPro" id="IPR036388">
    <property type="entry name" value="WH-like_DNA-bd_sf"/>
</dbReference>
<sequence length="234" mass="26469">MEAWLEEQFCLLETKGSSEDFFAELSKITSALGFNFCAYGLRMPYPLSAPRTEMLNNYPTPWQQAYQEKNYLQIDPTVHHGLSSQLPIVWSDQVFARTPELMEDARSFGLEYGWAQSSRQANGTIGMLTLARSSEMLGPNELARYRYQLLWLTQVAHHGLASRICAEKFDMPELSLRELEMLKWTADGKTAEEIALILGITTRTVNFHISQAMRKLDVVNKTAATVKAALLGLI</sequence>
<dbReference type="Gene3D" id="1.10.10.10">
    <property type="entry name" value="Winged helix-like DNA-binding domain superfamily/Winged helix DNA-binding domain"/>
    <property type="match status" value="1"/>
</dbReference>
<gene>
    <name evidence="5" type="primary">solR</name>
    <name evidence="5" type="ORF">GCM10007414_22920</name>
</gene>
<reference evidence="6" key="1">
    <citation type="journal article" date="2019" name="Int. J. Syst. Evol. Microbiol.">
        <title>The Global Catalogue of Microorganisms (GCM) 10K type strain sequencing project: providing services to taxonomists for standard genome sequencing and annotation.</title>
        <authorList>
            <consortium name="The Broad Institute Genomics Platform"/>
            <consortium name="The Broad Institute Genome Sequencing Center for Infectious Disease"/>
            <person name="Wu L."/>
            <person name="Ma J."/>
        </authorList>
    </citation>
    <scope>NUCLEOTIDE SEQUENCE [LARGE SCALE GENOMIC DNA]</scope>
    <source>
        <strain evidence="6">CGMCC 1.10131</strain>
    </source>
</reference>
<proteinExistence type="predicted"/>
<dbReference type="SUPFAM" id="SSF46894">
    <property type="entry name" value="C-terminal effector domain of the bipartite response regulators"/>
    <property type="match status" value="1"/>
</dbReference>
<keyword evidence="1" id="KW-0805">Transcription regulation</keyword>
<dbReference type="InterPro" id="IPR016032">
    <property type="entry name" value="Sig_transdc_resp-reg_C-effctor"/>
</dbReference>
<dbReference type="InterPro" id="IPR005143">
    <property type="entry name" value="TF_LuxR_autoind-bd_dom"/>
</dbReference>
<dbReference type="SMART" id="SM00421">
    <property type="entry name" value="HTH_LUXR"/>
    <property type="match status" value="1"/>
</dbReference>
<dbReference type="RefSeq" id="WP_055734651.1">
    <property type="nucleotide sequence ID" value="NZ_BMDY01000013.1"/>
</dbReference>
<protein>
    <submittedName>
        <fullName evidence="5">LuxR family transcriptional regulator</fullName>
    </submittedName>
</protein>
<dbReference type="InterPro" id="IPR036693">
    <property type="entry name" value="TF_LuxR_autoind-bd_dom_sf"/>
</dbReference>
<evidence type="ECO:0000313" key="6">
    <source>
        <dbReference type="Proteomes" id="UP000651977"/>
    </source>
</evidence>
<feature type="domain" description="HTH luxR-type" evidence="4">
    <location>
        <begin position="167"/>
        <end position="232"/>
    </location>
</feature>
<dbReference type="PROSITE" id="PS50043">
    <property type="entry name" value="HTH_LUXR_2"/>
    <property type="match status" value="1"/>
</dbReference>
<accession>A0ABQ1I1Z9</accession>
<keyword evidence="6" id="KW-1185">Reference proteome</keyword>
<organism evidence="5 6">
    <name type="scientific">Agarivorans gilvus</name>
    <dbReference type="NCBI Taxonomy" id="680279"/>
    <lineage>
        <taxon>Bacteria</taxon>
        <taxon>Pseudomonadati</taxon>
        <taxon>Pseudomonadota</taxon>
        <taxon>Gammaproteobacteria</taxon>
        <taxon>Alteromonadales</taxon>
        <taxon>Alteromonadaceae</taxon>
        <taxon>Agarivorans</taxon>
    </lineage>
</organism>
<dbReference type="Gene3D" id="3.30.450.80">
    <property type="entry name" value="Transcription factor LuxR-like, autoinducer-binding domain"/>
    <property type="match status" value="1"/>
</dbReference>
<keyword evidence="2" id="KW-0238">DNA-binding</keyword>
<keyword evidence="3" id="KW-0804">Transcription</keyword>
<dbReference type="Pfam" id="PF00196">
    <property type="entry name" value="GerE"/>
    <property type="match status" value="1"/>
</dbReference>
<dbReference type="CDD" id="cd06170">
    <property type="entry name" value="LuxR_C_like"/>
    <property type="match status" value="1"/>
</dbReference>
<name>A0ABQ1I1Z9_9ALTE</name>
<dbReference type="Pfam" id="PF03472">
    <property type="entry name" value="Autoind_bind"/>
    <property type="match status" value="1"/>
</dbReference>
<comment type="caution">
    <text evidence="5">The sequence shown here is derived from an EMBL/GenBank/DDBJ whole genome shotgun (WGS) entry which is preliminary data.</text>
</comment>
<evidence type="ECO:0000256" key="3">
    <source>
        <dbReference type="ARBA" id="ARBA00023163"/>
    </source>
</evidence>
<dbReference type="PANTHER" id="PTHR44688:SF16">
    <property type="entry name" value="DNA-BINDING TRANSCRIPTIONAL ACTIVATOR DEVR_DOSR"/>
    <property type="match status" value="1"/>
</dbReference>
<evidence type="ECO:0000313" key="5">
    <source>
        <dbReference type="EMBL" id="GGB08929.1"/>
    </source>
</evidence>